<comment type="caution">
    <text evidence="1">The sequence shown here is derived from an EMBL/GenBank/DDBJ whole genome shotgun (WGS) entry which is preliminary data.</text>
</comment>
<dbReference type="Pfam" id="PF19553">
    <property type="entry name" value="DUF6076"/>
    <property type="match status" value="1"/>
</dbReference>
<organism evidence="1 2">
    <name type="scientific">Ruminococcus albus 8</name>
    <dbReference type="NCBI Taxonomy" id="246199"/>
    <lineage>
        <taxon>Bacteria</taxon>
        <taxon>Bacillati</taxon>
        <taxon>Bacillota</taxon>
        <taxon>Clostridia</taxon>
        <taxon>Eubacteriales</taxon>
        <taxon>Oscillospiraceae</taxon>
        <taxon>Ruminococcus</taxon>
    </lineage>
</organism>
<protein>
    <recommendedName>
        <fullName evidence="3">EF-hand domain-containing protein</fullName>
    </recommendedName>
</protein>
<evidence type="ECO:0000313" key="1">
    <source>
        <dbReference type="EMBL" id="EGC03346.1"/>
    </source>
</evidence>
<name>E9SBH6_RUMAL</name>
<dbReference type="Proteomes" id="UP000004259">
    <property type="component" value="Unassembled WGS sequence"/>
</dbReference>
<proteinExistence type="predicted"/>
<dbReference type="EMBL" id="ADKM02000069">
    <property type="protein sequence ID" value="EGC03346.1"/>
    <property type="molecule type" value="Genomic_DNA"/>
</dbReference>
<accession>E9SBH6</accession>
<keyword evidence="2" id="KW-1185">Reference proteome</keyword>
<evidence type="ECO:0008006" key="3">
    <source>
        <dbReference type="Google" id="ProtNLM"/>
    </source>
</evidence>
<dbReference type="RefSeq" id="WP_002848978.1">
    <property type="nucleotide sequence ID" value="NZ_ADKM02000069.1"/>
</dbReference>
<dbReference type="eggNOG" id="ENOG50329N9">
    <property type="taxonomic scope" value="Bacteria"/>
</dbReference>
<sequence>MKRESYEYTPLEVYHAIRANRPDIAYDGFLNKVYFDEDEHIAHIHVSTRYEMEDYTPPAEGEEREPIKPVDELDIINANGDYVYRDAFTLRTRNHTAPTRKLNPFTGLDISFPVGEGILDFCYTDFTKEQDDIMLFGALFSHRKKKQEVVRNSEEVYKVELEHMEDTLTTLGDYLYQSVYSSIFPPYIYEYTKETIPAFIRYITEVRKEMMRRIEFVFDDEFYPDELSKFLPCERYSLYADVYDTPLSFNRDERFTMLGNYSARQLKRGNIDPAEIVQRLTSHVPTDEKSPLEQALGLEAGRVQIFYHVPRFMAAEYSVSTIHDMLELEFTKMLEYDIRLHKCKICGRYFIIKGNYVSDFCNRVREGNTRTCQQIGAQRKYDERLKTDEAVALFRKYYKRYYARTKVNQIKPDKFREWNYKACEMRDRCQDGEITPQEFENWLYGSFKNRKKKE</sequence>
<dbReference type="OrthoDB" id="1816313at2"/>
<evidence type="ECO:0000313" key="2">
    <source>
        <dbReference type="Proteomes" id="UP000004259"/>
    </source>
</evidence>
<reference evidence="1 2" key="1">
    <citation type="submission" date="2011-02" db="EMBL/GenBank/DDBJ databases">
        <authorList>
            <person name="Nelson K.E."/>
            <person name="Sutton G."/>
            <person name="Torralba M."/>
            <person name="Durkin S."/>
            <person name="Harkins D."/>
            <person name="Montgomery R."/>
            <person name="Ziemer C."/>
            <person name="Klaassens E."/>
            <person name="Ocuiv P."/>
            <person name="Morrison M."/>
        </authorList>
    </citation>
    <scope>NUCLEOTIDE SEQUENCE [LARGE SCALE GENOMIC DNA]</scope>
    <source>
        <strain evidence="1 2">8</strain>
    </source>
</reference>
<dbReference type="AlphaFoldDB" id="E9SBH6"/>
<dbReference type="STRING" id="246199.CUS_5455"/>
<gene>
    <name evidence="1" type="ORF">CUS_5455</name>
</gene>
<dbReference type="InterPro" id="IPR045722">
    <property type="entry name" value="DUF6076"/>
</dbReference>